<dbReference type="PATRIC" id="fig|1304275.5.peg.1845"/>
<dbReference type="InterPro" id="IPR013396">
    <property type="entry name" value="CRISPR-assoc_prot_Csy4"/>
</dbReference>
<feature type="compositionally biased region" description="Polar residues" evidence="1">
    <location>
        <begin position="174"/>
        <end position="189"/>
    </location>
</feature>
<dbReference type="Gene3D" id="3.30.70.2540">
    <property type="entry name" value="CRISPR-associated endoribonuclease Cas6/Csy4"/>
    <property type="match status" value="1"/>
</dbReference>
<dbReference type="EMBL" id="APNK01000011">
    <property type="protein sequence ID" value="KEZ77514.1"/>
    <property type="molecule type" value="Genomic_DNA"/>
</dbReference>
<reference evidence="2 3" key="1">
    <citation type="submission" date="2013-03" db="EMBL/GenBank/DDBJ databases">
        <title>Salinisphaera hydrothermalis C41B8 Genome Sequencing.</title>
        <authorList>
            <person name="Li C."/>
            <person name="Lai Q."/>
            <person name="Shao Z."/>
        </authorList>
    </citation>
    <scope>NUCLEOTIDE SEQUENCE [LARGE SCALE GENOMIC DNA]</scope>
    <source>
        <strain evidence="2 3">C41B8</strain>
    </source>
</reference>
<protein>
    <submittedName>
        <fullName evidence="2">CRISPR-associated protein, Csy4 family</fullName>
    </submittedName>
</protein>
<dbReference type="AlphaFoldDB" id="A0A084ILD0"/>
<dbReference type="InterPro" id="IPR042564">
    <property type="entry name" value="CRISPR-Cas6/Csy4_sf"/>
</dbReference>
<dbReference type="GO" id="GO:0004519">
    <property type="term" value="F:endonuclease activity"/>
    <property type="evidence" value="ECO:0007669"/>
    <property type="project" value="InterPro"/>
</dbReference>
<evidence type="ECO:0000313" key="2">
    <source>
        <dbReference type="EMBL" id="KEZ77514.1"/>
    </source>
</evidence>
<dbReference type="OrthoDB" id="259831at2"/>
<dbReference type="Proteomes" id="UP000028302">
    <property type="component" value="Unassembled WGS sequence"/>
</dbReference>
<gene>
    <name evidence="2" type="ORF">C41B8_09056</name>
</gene>
<dbReference type="eggNOG" id="ENOG5032RVU">
    <property type="taxonomic scope" value="Bacteria"/>
</dbReference>
<name>A0A084ILD0_SALHC</name>
<feature type="region of interest" description="Disordered" evidence="1">
    <location>
        <begin position="164"/>
        <end position="189"/>
    </location>
</feature>
<evidence type="ECO:0000313" key="3">
    <source>
        <dbReference type="Proteomes" id="UP000028302"/>
    </source>
</evidence>
<dbReference type="STRING" id="1304275.C41B8_09056"/>
<accession>A0A084ILD0</accession>
<dbReference type="CDD" id="cd09739">
    <property type="entry name" value="Cas6_I-F"/>
    <property type="match status" value="1"/>
</dbReference>
<proteinExistence type="predicted"/>
<dbReference type="Pfam" id="PF09618">
    <property type="entry name" value="Cas_Csy4"/>
    <property type="match status" value="1"/>
</dbReference>
<dbReference type="NCBIfam" id="TIGR02563">
    <property type="entry name" value="cas_Csy4"/>
    <property type="match status" value="1"/>
</dbReference>
<evidence type="ECO:0000256" key="1">
    <source>
        <dbReference type="SAM" id="MobiDB-lite"/>
    </source>
</evidence>
<comment type="caution">
    <text evidence="2">The sequence shown here is derived from an EMBL/GenBank/DDBJ whole genome shotgun (WGS) entry which is preliminary data.</text>
</comment>
<keyword evidence="3" id="KW-1185">Reference proteome</keyword>
<dbReference type="GO" id="GO:0043571">
    <property type="term" value="P:maintenance of CRISPR repeat elements"/>
    <property type="evidence" value="ECO:0007669"/>
    <property type="project" value="InterPro"/>
</dbReference>
<sequence length="189" mass="21479">MDHYIDIRLRPDPDFPAPILMGALYSKLHRALVELAADDIGISLPAHNTGVQARHPGETLRVHGAADRIETLLATGWLKGMRDHAEVGEVFPVPDNAVHRTVRRRQFKTNADRLRRRRMRRHNESETEVIEAIPESIEKRVTLPFIQVRSSSTGQRFSLFIEHGPKQDTPEQGRFNSYGLSSSATVPWF</sequence>
<organism evidence="2 3">
    <name type="scientific">Salinisphaera hydrothermalis (strain C41B8)</name>
    <dbReference type="NCBI Taxonomy" id="1304275"/>
    <lineage>
        <taxon>Bacteria</taxon>
        <taxon>Pseudomonadati</taxon>
        <taxon>Pseudomonadota</taxon>
        <taxon>Gammaproteobacteria</taxon>
        <taxon>Salinisphaerales</taxon>
        <taxon>Salinisphaeraceae</taxon>
        <taxon>Salinisphaera</taxon>
    </lineage>
</organism>
<dbReference type="RefSeq" id="WP_037336888.1">
    <property type="nucleotide sequence ID" value="NZ_APNK01000011.1"/>
</dbReference>